<protein>
    <recommendedName>
        <fullName evidence="2">dUTP diphosphatase</fullName>
        <ecNumber evidence="2">3.6.1.23</ecNumber>
    </recommendedName>
</protein>
<dbReference type="Proteomes" id="UP000008816">
    <property type="component" value="Chromosome"/>
</dbReference>
<dbReference type="AlphaFoldDB" id="Q2FX43"/>
<proteinExistence type="inferred from homology"/>
<comment type="catalytic activity">
    <reaction evidence="5">
        <text>dUTP + H2O = dUMP + diphosphate + H(+)</text>
        <dbReference type="Rhea" id="RHEA:10248"/>
        <dbReference type="ChEBI" id="CHEBI:15377"/>
        <dbReference type="ChEBI" id="CHEBI:15378"/>
        <dbReference type="ChEBI" id="CHEBI:33019"/>
        <dbReference type="ChEBI" id="CHEBI:61555"/>
        <dbReference type="ChEBI" id="CHEBI:246422"/>
        <dbReference type="EC" id="3.6.1.23"/>
    </reaction>
</comment>
<organism evidence="7 8">
    <name type="scientific">Staphylococcus aureus (strain NCTC 8325 / PS 47)</name>
    <dbReference type="NCBI Taxonomy" id="93061"/>
    <lineage>
        <taxon>Bacteria</taxon>
        <taxon>Bacillati</taxon>
        <taxon>Bacillota</taxon>
        <taxon>Bacilli</taxon>
        <taxon>Bacillales</taxon>
        <taxon>Staphylococcaceae</taxon>
        <taxon>Staphylococcus</taxon>
    </lineage>
</organism>
<dbReference type="OrthoDB" id="9809956at2"/>
<dbReference type="GO" id="GO:0006226">
    <property type="term" value="P:dUMP biosynthetic process"/>
    <property type="evidence" value="ECO:0000318"/>
    <property type="project" value="GO_Central"/>
</dbReference>
<dbReference type="InterPro" id="IPR033704">
    <property type="entry name" value="dUTPase_trimeric"/>
</dbReference>
<evidence type="ECO:0000259" key="6">
    <source>
        <dbReference type="Pfam" id="PF00692"/>
    </source>
</evidence>
<accession>Q2FX43</accession>
<dbReference type="PATRIC" id="fig|93061.5.peg.1865"/>
<reference evidence="8" key="1">
    <citation type="book" date="2006" name="Gram positive pathogens, 2nd edition" publisher="ASM Press" city="Washington D.C">
        <title>The Staphylococcus aureus NCTC 8325 genome.</title>
        <editorList>
            <person name="Fischetti V."/>
            <person name="Novick R."/>
            <person name="Ferretti J."/>
            <person name="Portnoy D."/>
            <person name="Rood J."/>
        </editorList>
        <authorList>
            <person name="Gillaspy A.F."/>
            <person name="Worrell V."/>
            <person name="Orvis J."/>
            <person name="Roe B.A."/>
            <person name="Dyer D.W."/>
            <person name="Iandolo J.J."/>
        </authorList>
    </citation>
    <scope>NUCLEOTIDE SEQUENCE [LARGE SCALE GENOMIC DNA]</scope>
    <source>
        <strain evidence="8">NCTC 8325 / PS 47</strain>
    </source>
</reference>
<keyword evidence="3 7" id="KW-0378">Hydrolase</keyword>
<dbReference type="CDD" id="cd07557">
    <property type="entry name" value="trimeric_dUTPase"/>
    <property type="match status" value="1"/>
</dbReference>
<keyword evidence="8" id="KW-1185">Reference proteome</keyword>
<dbReference type="GeneID" id="3919744"/>
<evidence type="ECO:0000256" key="2">
    <source>
        <dbReference type="ARBA" id="ARBA00012379"/>
    </source>
</evidence>
<dbReference type="RefSeq" id="YP_500550.1">
    <property type="nucleotide sequence ID" value="NC_007795.1"/>
</dbReference>
<dbReference type="KEGG" id="sao:SAOUHSC_02057"/>
<dbReference type="FunFam" id="2.70.40.10:FF:000011">
    <property type="entry name" value="dUTPase"/>
    <property type="match status" value="1"/>
</dbReference>
<name>Q2FX43_STAA8</name>
<dbReference type="EC" id="3.6.1.23" evidence="2"/>
<gene>
    <name evidence="7" type="ordered locus">SAOUHSC_02057</name>
</gene>
<dbReference type="InterPro" id="IPR029054">
    <property type="entry name" value="dUTPase-like"/>
</dbReference>
<comment type="similarity">
    <text evidence="1">Belongs to the dUTPase family.</text>
</comment>
<dbReference type="GO" id="GO:0046081">
    <property type="term" value="P:dUTP catabolic process"/>
    <property type="evidence" value="ECO:0000318"/>
    <property type="project" value="GO_Central"/>
</dbReference>
<feature type="domain" description="dUTPase-like" evidence="6">
    <location>
        <begin position="109"/>
        <end position="177"/>
    </location>
</feature>
<dbReference type="SMR" id="Q2FX43"/>
<feature type="domain" description="dUTPase-like" evidence="6">
    <location>
        <begin position="22"/>
        <end position="104"/>
    </location>
</feature>
<dbReference type="Gene3D" id="2.70.40.10">
    <property type="match status" value="1"/>
</dbReference>
<evidence type="ECO:0000313" key="8">
    <source>
        <dbReference type="Proteomes" id="UP000008816"/>
    </source>
</evidence>
<dbReference type="STRING" id="93061.SAOUHSC_02057"/>
<dbReference type="InterPro" id="IPR008181">
    <property type="entry name" value="dUTPase"/>
</dbReference>
<keyword evidence="4" id="KW-0546">Nucleotide metabolism</keyword>
<evidence type="ECO:0000256" key="5">
    <source>
        <dbReference type="ARBA" id="ARBA00047686"/>
    </source>
</evidence>
<dbReference type="PANTHER" id="PTHR11241">
    <property type="entry name" value="DEOXYURIDINE 5'-TRIPHOSPHATE NUCLEOTIDOHYDROLASE"/>
    <property type="match status" value="1"/>
</dbReference>
<dbReference type="GO" id="GO:0000287">
    <property type="term" value="F:magnesium ion binding"/>
    <property type="evidence" value="ECO:0000318"/>
    <property type="project" value="GO_Central"/>
</dbReference>
<evidence type="ECO:0000313" key="7">
    <source>
        <dbReference type="EMBL" id="ABD31109.1"/>
    </source>
</evidence>
<evidence type="ECO:0000256" key="1">
    <source>
        <dbReference type="ARBA" id="ARBA00006581"/>
    </source>
</evidence>
<evidence type="ECO:0000256" key="4">
    <source>
        <dbReference type="ARBA" id="ARBA00023080"/>
    </source>
</evidence>
<dbReference type="GO" id="GO:0004170">
    <property type="term" value="F:dUTP diphosphatase activity"/>
    <property type="evidence" value="ECO:0000318"/>
    <property type="project" value="GO_Central"/>
</dbReference>
<dbReference type="InterPro" id="IPR036157">
    <property type="entry name" value="dUTPase-like_sf"/>
</dbReference>
<dbReference type="SUPFAM" id="SSF51283">
    <property type="entry name" value="dUTPase-like"/>
    <property type="match status" value="1"/>
</dbReference>
<dbReference type="Pfam" id="PF00692">
    <property type="entry name" value="dUTPase"/>
    <property type="match status" value="2"/>
</dbReference>
<evidence type="ECO:0000256" key="3">
    <source>
        <dbReference type="ARBA" id="ARBA00022801"/>
    </source>
</evidence>
<dbReference type="HOGENOM" id="CLU_068508_4_0_9"/>
<dbReference type="EMBL" id="CP000253">
    <property type="protein sequence ID" value="ABD31109.1"/>
    <property type="molecule type" value="Genomic_DNA"/>
</dbReference>
<dbReference type="RefSeq" id="WP_011447036.1">
    <property type="nucleotide sequence ID" value="NC_007795.1"/>
</dbReference>
<sequence>MLQLGRSRKMTNTLQVRLLSENARMPERNHKTDAGYDIFSAETVVLEPQEKAVIKTDVAVSIPEGYVGLLTSRSGVSSKTHLVIETGKIDAGYHGNLGINIKNDAIASNGYITPGVFDIKGEIDLSDAIRQYGTYQINEGDKLAQLVIVPIWTPELKQVEEFESVSERGEKGFGSSGV</sequence>
<dbReference type="PANTHER" id="PTHR11241:SF0">
    <property type="entry name" value="DEOXYURIDINE 5'-TRIPHOSPHATE NUCLEOTIDOHYDROLASE"/>
    <property type="match status" value="1"/>
</dbReference>